<comment type="catalytic activity">
    <reaction evidence="1 16">
        <text>2 a phenolic donor + H2O2 = 2 a phenolic radical donor + 2 H2O</text>
        <dbReference type="Rhea" id="RHEA:56136"/>
        <dbReference type="ChEBI" id="CHEBI:15377"/>
        <dbReference type="ChEBI" id="CHEBI:16240"/>
        <dbReference type="ChEBI" id="CHEBI:139520"/>
        <dbReference type="ChEBI" id="CHEBI:139521"/>
        <dbReference type="EC" id="1.11.1.7"/>
    </reaction>
</comment>
<feature type="binding site" evidence="12">
    <location>
        <position position="164"/>
    </location>
    <ligand>
        <name>substrate</name>
    </ligand>
</feature>
<feature type="active site" description="Proton acceptor" evidence="11">
    <location>
        <position position="66"/>
    </location>
</feature>
<evidence type="ECO:0000256" key="13">
    <source>
        <dbReference type="PIRSR" id="PIRSR600823-3"/>
    </source>
</evidence>
<dbReference type="GO" id="GO:0006979">
    <property type="term" value="P:response to oxidative stress"/>
    <property type="evidence" value="ECO:0007669"/>
    <property type="project" value="UniProtKB-UniRule"/>
</dbReference>
<comment type="cofactor">
    <cofactor evidence="13 16">
        <name>heme b</name>
        <dbReference type="ChEBI" id="CHEBI:60344"/>
    </cofactor>
    <text evidence="13 16">Binds 1 heme b (iron(II)-protoporphyrin IX) group per subunit.</text>
</comment>
<feature type="binding site" evidence="13">
    <location>
        <position position="195"/>
    </location>
    <ligand>
        <name>Ca(2+)</name>
        <dbReference type="ChEBI" id="CHEBI:29108"/>
        <label>2</label>
    </ligand>
</feature>
<evidence type="ECO:0000256" key="4">
    <source>
        <dbReference type="ARBA" id="ARBA00022617"/>
    </source>
</evidence>
<keyword evidence="10" id="KW-0325">Glycoprotein</keyword>
<evidence type="ECO:0000313" key="19">
    <source>
        <dbReference type="Proteomes" id="UP000195402"/>
    </source>
</evidence>
<dbReference type="GO" id="GO:0042744">
    <property type="term" value="P:hydrogen peroxide catabolic process"/>
    <property type="evidence" value="ECO:0007669"/>
    <property type="project" value="UniProtKB-KW"/>
</dbReference>
<comment type="similarity">
    <text evidence="2">Belongs to the peroxidase family. Ascorbate peroxidase subfamily.</text>
</comment>
<dbReference type="GO" id="GO:0020037">
    <property type="term" value="F:heme binding"/>
    <property type="evidence" value="ECO:0007669"/>
    <property type="project" value="UniProtKB-UniRule"/>
</dbReference>
<dbReference type="AlphaFoldDB" id="A0A200R3F4"/>
<evidence type="ECO:0000256" key="5">
    <source>
        <dbReference type="ARBA" id="ARBA00022723"/>
    </source>
</evidence>
<keyword evidence="4 16" id="KW-0349">Heme</keyword>
<evidence type="ECO:0000256" key="9">
    <source>
        <dbReference type="ARBA" id="ARBA00023157"/>
    </source>
</evidence>
<keyword evidence="16" id="KW-0732">Signal</keyword>
<feature type="disulfide bond" evidence="15">
    <location>
        <begin position="201"/>
        <end position="226"/>
    </location>
</feature>
<feature type="domain" description="Plant heme peroxidase family profile" evidence="17">
    <location>
        <begin position="25"/>
        <end position="322"/>
    </location>
</feature>
<evidence type="ECO:0000256" key="11">
    <source>
        <dbReference type="PIRSR" id="PIRSR600823-1"/>
    </source>
</evidence>
<evidence type="ECO:0000259" key="17">
    <source>
        <dbReference type="PROSITE" id="PS50873"/>
    </source>
</evidence>
<dbReference type="PROSITE" id="PS00435">
    <property type="entry name" value="PEROXIDASE_1"/>
    <property type="match status" value="1"/>
</dbReference>
<dbReference type="PRINTS" id="PR00458">
    <property type="entry name" value="PEROXIDASE"/>
</dbReference>
<comment type="cofactor">
    <cofactor evidence="13 16">
        <name>Ca(2+)</name>
        <dbReference type="ChEBI" id="CHEBI:29108"/>
    </cofactor>
    <text evidence="13 16">Binds 2 calcium ions per subunit.</text>
</comment>
<dbReference type="FunFam" id="1.10.520.10:FF:000009">
    <property type="entry name" value="Peroxidase"/>
    <property type="match status" value="1"/>
</dbReference>
<keyword evidence="7 16" id="KW-0560">Oxidoreductase</keyword>
<dbReference type="PROSITE" id="PS00436">
    <property type="entry name" value="PEROXIDASE_2"/>
    <property type="match status" value="1"/>
</dbReference>
<evidence type="ECO:0000313" key="18">
    <source>
        <dbReference type="EMBL" id="OVA17246.1"/>
    </source>
</evidence>
<dbReference type="Gene3D" id="1.10.420.10">
    <property type="entry name" value="Peroxidase, domain 2"/>
    <property type="match status" value="1"/>
</dbReference>
<feature type="binding site" evidence="13">
    <location>
        <position position="239"/>
    </location>
    <ligand>
        <name>Ca(2+)</name>
        <dbReference type="ChEBI" id="CHEBI:29108"/>
        <label>2</label>
    </ligand>
</feature>
<dbReference type="InParanoid" id="A0A200R3F4"/>
<dbReference type="EMBL" id="MVGT01000438">
    <property type="protein sequence ID" value="OVA17246.1"/>
    <property type="molecule type" value="Genomic_DNA"/>
</dbReference>
<evidence type="ECO:0000256" key="12">
    <source>
        <dbReference type="PIRSR" id="PIRSR600823-2"/>
    </source>
</evidence>
<keyword evidence="16" id="KW-0376">Hydrogen peroxide</keyword>
<keyword evidence="19" id="KW-1185">Reference proteome</keyword>
<dbReference type="Gene3D" id="1.10.520.10">
    <property type="match status" value="1"/>
</dbReference>
<feature type="binding site" evidence="13">
    <location>
        <position position="70"/>
    </location>
    <ligand>
        <name>Ca(2+)</name>
        <dbReference type="ChEBI" id="CHEBI:29108"/>
        <label>1</label>
    </ligand>
</feature>
<evidence type="ECO:0000256" key="14">
    <source>
        <dbReference type="PIRSR" id="PIRSR600823-4"/>
    </source>
</evidence>
<name>A0A200R3F4_MACCD</name>
<dbReference type="InterPro" id="IPR033905">
    <property type="entry name" value="Secretory_peroxidase"/>
</dbReference>
<keyword evidence="9 15" id="KW-1015">Disulfide bond</keyword>
<feature type="binding site" evidence="13">
    <location>
        <position position="246"/>
    </location>
    <ligand>
        <name>Ca(2+)</name>
        <dbReference type="ChEBI" id="CHEBI:29108"/>
        <label>2</label>
    </ligand>
</feature>
<dbReference type="PROSITE" id="PS50873">
    <property type="entry name" value="PEROXIDASE_4"/>
    <property type="match status" value="1"/>
</dbReference>
<dbReference type="PRINTS" id="PR00461">
    <property type="entry name" value="PLPEROXIDASE"/>
</dbReference>
<evidence type="ECO:0000256" key="8">
    <source>
        <dbReference type="ARBA" id="ARBA00023004"/>
    </source>
</evidence>
<dbReference type="InterPro" id="IPR010255">
    <property type="entry name" value="Haem_peroxidase_sf"/>
</dbReference>
<evidence type="ECO:0000256" key="10">
    <source>
        <dbReference type="ARBA" id="ARBA00023180"/>
    </source>
</evidence>
<dbReference type="InterPro" id="IPR019794">
    <property type="entry name" value="Peroxidases_AS"/>
</dbReference>
<keyword evidence="5 13" id="KW-0479">Metal-binding</keyword>
<dbReference type="EC" id="1.11.1.7" evidence="16"/>
<dbReference type="InterPro" id="IPR019793">
    <property type="entry name" value="Peroxidases_heam-ligand_BS"/>
</dbReference>
<feature type="disulfide bond" evidence="15">
    <location>
        <begin position="68"/>
        <end position="73"/>
    </location>
</feature>
<comment type="function">
    <text evidence="16">Removal of H(2)O(2), oxidation of toxic reductants, biosynthesis and degradation of lignin, suberization, auxin catabolism, response to environmental stresses such as wounding, pathogen attack and oxidative stress.</text>
</comment>
<evidence type="ECO:0000256" key="16">
    <source>
        <dbReference type="RuleBase" id="RU362060"/>
    </source>
</evidence>
<reference evidence="18 19" key="1">
    <citation type="journal article" date="2017" name="Mol. Plant">
        <title>The Genome of Medicinal Plant Macleaya cordata Provides New Insights into Benzylisoquinoline Alkaloids Metabolism.</title>
        <authorList>
            <person name="Liu X."/>
            <person name="Liu Y."/>
            <person name="Huang P."/>
            <person name="Ma Y."/>
            <person name="Qing Z."/>
            <person name="Tang Q."/>
            <person name="Cao H."/>
            <person name="Cheng P."/>
            <person name="Zheng Y."/>
            <person name="Yuan Z."/>
            <person name="Zhou Y."/>
            <person name="Liu J."/>
            <person name="Tang Z."/>
            <person name="Zhuo Y."/>
            <person name="Zhang Y."/>
            <person name="Yu L."/>
            <person name="Huang J."/>
            <person name="Yang P."/>
            <person name="Peng Q."/>
            <person name="Zhang J."/>
            <person name="Jiang W."/>
            <person name="Zhang Z."/>
            <person name="Lin K."/>
            <person name="Ro D.K."/>
            <person name="Chen X."/>
            <person name="Xiong X."/>
            <person name="Shang Y."/>
            <person name="Huang S."/>
            <person name="Zeng J."/>
        </authorList>
    </citation>
    <scope>NUCLEOTIDE SEQUENCE [LARGE SCALE GENOMIC DNA]</scope>
    <source>
        <strain evidence="19">cv. BLH2017</strain>
        <tissue evidence="18">Root</tissue>
    </source>
</reference>
<dbReference type="GO" id="GO:0140825">
    <property type="term" value="F:lactoperoxidase activity"/>
    <property type="evidence" value="ECO:0007669"/>
    <property type="project" value="UniProtKB-EC"/>
</dbReference>
<dbReference type="STRING" id="56857.A0A200R3F4"/>
<proteinExistence type="inferred from homology"/>
<evidence type="ECO:0000256" key="7">
    <source>
        <dbReference type="ARBA" id="ARBA00023002"/>
    </source>
</evidence>
<feature type="chain" id="PRO_5011832904" description="Peroxidase" evidence="16">
    <location>
        <begin position="25"/>
        <end position="324"/>
    </location>
</feature>
<feature type="signal peptide" evidence="16">
    <location>
        <begin position="1"/>
        <end position="24"/>
    </location>
</feature>
<dbReference type="GO" id="GO:0005576">
    <property type="term" value="C:extracellular region"/>
    <property type="evidence" value="ECO:0007669"/>
    <property type="project" value="UniProtKB-SubCell"/>
</dbReference>
<keyword evidence="16" id="KW-0964">Secreted</keyword>
<gene>
    <name evidence="18" type="ORF">BVC80_1837g42</name>
</gene>
<keyword evidence="6 13" id="KW-0106">Calcium</keyword>
<dbReference type="SUPFAM" id="SSF48113">
    <property type="entry name" value="Heme-dependent peroxidases"/>
    <property type="match status" value="1"/>
</dbReference>
<feature type="binding site" evidence="13">
    <location>
        <position position="67"/>
    </location>
    <ligand>
        <name>Ca(2+)</name>
        <dbReference type="ChEBI" id="CHEBI:29108"/>
        <label>1</label>
    </ligand>
</feature>
<feature type="binding site" evidence="13">
    <location>
        <position position="74"/>
    </location>
    <ligand>
        <name>Ca(2+)</name>
        <dbReference type="ChEBI" id="CHEBI:29108"/>
        <label>1</label>
    </ligand>
</feature>
<comment type="caution">
    <text evidence="18">The sequence shown here is derived from an EMBL/GenBank/DDBJ whole genome shotgun (WGS) entry which is preliminary data.</text>
</comment>
<dbReference type="OrthoDB" id="2113341at2759"/>
<keyword evidence="3 16" id="KW-0575">Peroxidase</keyword>
<dbReference type="PANTHER" id="PTHR31388:SF123">
    <property type="entry name" value="PEROXIDASE RIP1"/>
    <property type="match status" value="1"/>
</dbReference>
<dbReference type="Proteomes" id="UP000195402">
    <property type="component" value="Unassembled WGS sequence"/>
</dbReference>
<dbReference type="GO" id="GO:0046872">
    <property type="term" value="F:metal ion binding"/>
    <property type="evidence" value="ECO:0007669"/>
    <property type="project" value="UniProtKB-UniRule"/>
</dbReference>
<dbReference type="InterPro" id="IPR000823">
    <property type="entry name" value="Peroxidase_pln"/>
</dbReference>
<dbReference type="FunFam" id="1.10.420.10:FF:000001">
    <property type="entry name" value="Peroxidase"/>
    <property type="match status" value="1"/>
</dbReference>
<accession>A0A200R3F4</accession>
<feature type="binding site" description="axial binding residue" evidence="13">
    <location>
        <position position="194"/>
    </location>
    <ligand>
        <name>heme b</name>
        <dbReference type="ChEBI" id="CHEBI:60344"/>
    </ligand>
    <ligandPart>
        <name>Fe</name>
        <dbReference type="ChEBI" id="CHEBI:18248"/>
    </ligandPart>
</feature>
<keyword evidence="8 13" id="KW-0408">Iron</keyword>
<dbReference type="PANTHER" id="PTHR31388">
    <property type="entry name" value="PEROXIDASE 72-RELATED"/>
    <property type="match status" value="1"/>
</dbReference>
<feature type="binding site" evidence="13">
    <location>
        <position position="72"/>
    </location>
    <ligand>
        <name>Ca(2+)</name>
        <dbReference type="ChEBI" id="CHEBI:29108"/>
        <label>1</label>
    </ligand>
</feature>
<protein>
    <recommendedName>
        <fullName evidence="16">Peroxidase</fullName>
        <ecNumber evidence="16">1.11.1.7</ecNumber>
    </recommendedName>
</protein>
<sequence>MATRFSSLIFCFAVISTIFLPSNAELEPDFYDQVCPNALPTIKMVVEQAIKREPRMGASLLRLHFHDCFVNGCDGSILLDDTPNFTGEKTAAPNFNSVRGFDVIDEIKAAVNSACYGNVFSCADILAVAARDSVAALGGPTYQVLLGRKDSKTASMNDANNDLPPPFLDFPALLANFQSHGLNLEDLVVLSAGHTIGLARCTTFRNRIYNDTNIDPYYAGELRRICPSTGGDGNLAPLDGSPTNFDTLYFNDLLAKKGLLHSDQELFKGDGSASDGLVKYYSNNPKAFWADFGASMIKMGNIEVLTGDDDEGEIRMNCRSVNKS</sequence>
<evidence type="ECO:0000256" key="3">
    <source>
        <dbReference type="ARBA" id="ARBA00022559"/>
    </source>
</evidence>
<dbReference type="OMA" id="VIRENCR"/>
<organism evidence="18 19">
    <name type="scientific">Macleaya cordata</name>
    <name type="common">Five-seeded plume-poppy</name>
    <name type="synonym">Bocconia cordata</name>
    <dbReference type="NCBI Taxonomy" id="56857"/>
    <lineage>
        <taxon>Eukaryota</taxon>
        <taxon>Viridiplantae</taxon>
        <taxon>Streptophyta</taxon>
        <taxon>Embryophyta</taxon>
        <taxon>Tracheophyta</taxon>
        <taxon>Spermatophyta</taxon>
        <taxon>Magnoliopsida</taxon>
        <taxon>Ranunculales</taxon>
        <taxon>Papaveraceae</taxon>
        <taxon>Papaveroideae</taxon>
        <taxon>Macleaya</taxon>
    </lineage>
</organism>
<evidence type="ECO:0000256" key="6">
    <source>
        <dbReference type="ARBA" id="ARBA00022837"/>
    </source>
</evidence>
<comment type="subcellular location">
    <subcellularLocation>
        <location evidence="16">Secreted</location>
    </subcellularLocation>
</comment>
<feature type="disulfide bond" evidence="15">
    <location>
        <begin position="122"/>
        <end position="318"/>
    </location>
</feature>
<feature type="site" description="Transition state stabilizer" evidence="14">
    <location>
        <position position="62"/>
    </location>
</feature>
<feature type="binding site" evidence="13">
    <location>
        <position position="88"/>
    </location>
    <ligand>
        <name>Ca(2+)</name>
        <dbReference type="ChEBI" id="CHEBI:29108"/>
        <label>1</label>
    </ligand>
</feature>
<evidence type="ECO:0000256" key="1">
    <source>
        <dbReference type="ARBA" id="ARBA00000189"/>
    </source>
</evidence>
<comment type="similarity">
    <text evidence="16">Belongs to the peroxidase family. Classical plant (class III) peroxidase subfamily.</text>
</comment>
<feature type="binding site" evidence="13">
    <location>
        <position position="76"/>
    </location>
    <ligand>
        <name>Ca(2+)</name>
        <dbReference type="ChEBI" id="CHEBI:29108"/>
        <label>1</label>
    </ligand>
</feature>
<dbReference type="Pfam" id="PF00141">
    <property type="entry name" value="peroxidase"/>
    <property type="match status" value="1"/>
</dbReference>
<dbReference type="InterPro" id="IPR002016">
    <property type="entry name" value="Haem_peroxidase"/>
</dbReference>
<evidence type="ECO:0000256" key="2">
    <source>
        <dbReference type="ARBA" id="ARBA00006873"/>
    </source>
</evidence>
<dbReference type="CDD" id="cd00693">
    <property type="entry name" value="secretory_peroxidase"/>
    <property type="match status" value="1"/>
</dbReference>
<evidence type="ECO:0000256" key="15">
    <source>
        <dbReference type="PIRSR" id="PIRSR600823-5"/>
    </source>
</evidence>
<feature type="disulfide bond" evidence="15">
    <location>
        <begin position="35"/>
        <end position="115"/>
    </location>
</feature>